<dbReference type="EC" id="3.4.13.21" evidence="9"/>
<keyword evidence="6" id="KW-0720">Serine protease</keyword>
<keyword evidence="3" id="KW-0963">Cytoplasm</keyword>
<dbReference type="GO" id="GO:0005737">
    <property type="term" value="C:cytoplasm"/>
    <property type="evidence" value="ECO:0007669"/>
    <property type="project" value="UniProtKB-SubCell"/>
</dbReference>
<organism evidence="11 12">
    <name type="scientific">Streptomyces himastatinicus ATCC 53653</name>
    <dbReference type="NCBI Taxonomy" id="457427"/>
    <lineage>
        <taxon>Bacteria</taxon>
        <taxon>Bacillati</taxon>
        <taxon>Actinomycetota</taxon>
        <taxon>Actinomycetes</taxon>
        <taxon>Kitasatosporales</taxon>
        <taxon>Streptomycetaceae</taxon>
        <taxon>Streptomyces</taxon>
        <taxon>Streptomyces violaceusniger group</taxon>
    </lineage>
</organism>
<dbReference type="RefSeq" id="WP_009714901.1">
    <property type="nucleotide sequence ID" value="NZ_GG657754.1"/>
</dbReference>
<dbReference type="MEROPS" id="S51.002"/>
<protein>
    <recommendedName>
        <fullName evidence="9">dipeptidase E</fullName>
        <ecNumber evidence="9">3.4.13.21</ecNumber>
    </recommendedName>
    <alternativeName>
        <fullName evidence="10">Asp-specific dipeptidase</fullName>
    </alternativeName>
</protein>
<evidence type="ECO:0000256" key="6">
    <source>
        <dbReference type="ARBA" id="ARBA00022825"/>
    </source>
</evidence>
<comment type="similarity">
    <text evidence="2">Belongs to the peptidase S51 family.</text>
</comment>
<dbReference type="Gene3D" id="3.40.50.880">
    <property type="match status" value="1"/>
</dbReference>
<comment type="catalytic activity">
    <reaction evidence="8">
        <text>Dipeptidase E catalyzes the hydrolysis of dipeptides Asp-|-Xaa. It does not act on peptides with N-terminal Glu, Asn or Gln, nor does it cleave isoaspartyl peptides.</text>
        <dbReference type="EC" id="3.4.13.21"/>
    </reaction>
</comment>
<evidence type="ECO:0000256" key="5">
    <source>
        <dbReference type="ARBA" id="ARBA00022801"/>
    </source>
</evidence>
<gene>
    <name evidence="11" type="ORF">SSOG_02796</name>
</gene>
<keyword evidence="4" id="KW-0645">Protease</keyword>
<dbReference type="Pfam" id="PF03575">
    <property type="entry name" value="Peptidase_S51"/>
    <property type="match status" value="1"/>
</dbReference>
<dbReference type="InterPro" id="IPR029062">
    <property type="entry name" value="Class_I_gatase-like"/>
</dbReference>
<evidence type="ECO:0000313" key="11">
    <source>
        <dbReference type="EMBL" id="EFL23082.1"/>
    </source>
</evidence>
<accession>D9WD03</accession>
<evidence type="ECO:0000256" key="2">
    <source>
        <dbReference type="ARBA" id="ARBA00006534"/>
    </source>
</evidence>
<dbReference type="GO" id="GO:0016805">
    <property type="term" value="F:dipeptidase activity"/>
    <property type="evidence" value="ECO:0007669"/>
    <property type="project" value="UniProtKB-KW"/>
</dbReference>
<evidence type="ECO:0000256" key="8">
    <source>
        <dbReference type="ARBA" id="ARBA00050239"/>
    </source>
</evidence>
<dbReference type="Proteomes" id="UP000003963">
    <property type="component" value="Unassembled WGS sequence"/>
</dbReference>
<name>D9WD03_9ACTN</name>
<evidence type="ECO:0000256" key="9">
    <source>
        <dbReference type="ARBA" id="ARBA00066675"/>
    </source>
</evidence>
<dbReference type="GO" id="GO:0008236">
    <property type="term" value="F:serine-type peptidase activity"/>
    <property type="evidence" value="ECO:0007669"/>
    <property type="project" value="UniProtKB-KW"/>
</dbReference>
<evidence type="ECO:0000256" key="1">
    <source>
        <dbReference type="ARBA" id="ARBA00004496"/>
    </source>
</evidence>
<evidence type="ECO:0000256" key="4">
    <source>
        <dbReference type="ARBA" id="ARBA00022670"/>
    </source>
</evidence>
<comment type="subcellular location">
    <subcellularLocation>
        <location evidence="1">Cytoplasm</location>
    </subcellularLocation>
</comment>
<dbReference type="GO" id="GO:0006508">
    <property type="term" value="P:proteolysis"/>
    <property type="evidence" value="ECO:0007669"/>
    <property type="project" value="UniProtKB-KW"/>
</dbReference>
<dbReference type="PANTHER" id="PTHR20842">
    <property type="entry name" value="PROTEASE S51 ALPHA-ASPARTYL DIPEPTIDASE"/>
    <property type="match status" value="1"/>
</dbReference>
<evidence type="ECO:0000313" key="12">
    <source>
        <dbReference type="Proteomes" id="UP000003963"/>
    </source>
</evidence>
<reference evidence="11 12" key="1">
    <citation type="submission" date="2009-02" db="EMBL/GenBank/DDBJ databases">
        <title>Annotation of Streptomyces hygroscopicus strain ATCC 53653.</title>
        <authorList>
            <consortium name="The Broad Institute Genome Sequencing Platform"/>
            <consortium name="Broad Institute Microbial Sequencing Center"/>
            <person name="Fischbach M."/>
            <person name="Godfrey P."/>
            <person name="Ward D."/>
            <person name="Young S."/>
            <person name="Zeng Q."/>
            <person name="Koehrsen M."/>
            <person name="Alvarado L."/>
            <person name="Berlin A.M."/>
            <person name="Bochicchio J."/>
            <person name="Borenstein D."/>
            <person name="Chapman S.B."/>
            <person name="Chen Z."/>
            <person name="Engels R."/>
            <person name="Freedman E."/>
            <person name="Gellesch M."/>
            <person name="Goldberg J."/>
            <person name="Griggs A."/>
            <person name="Gujja S."/>
            <person name="Heilman E.R."/>
            <person name="Heiman D.I."/>
            <person name="Hepburn T.A."/>
            <person name="Howarth C."/>
            <person name="Jen D."/>
            <person name="Larson L."/>
            <person name="Lewis B."/>
            <person name="Mehta T."/>
            <person name="Park D."/>
            <person name="Pearson M."/>
            <person name="Richards J."/>
            <person name="Roberts A."/>
            <person name="Saif S."/>
            <person name="Shea T.D."/>
            <person name="Shenoy N."/>
            <person name="Sisk P."/>
            <person name="Stolte C."/>
            <person name="Sykes S.N."/>
            <person name="Thomson T."/>
            <person name="Walk T."/>
            <person name="White J."/>
            <person name="Yandava C."/>
            <person name="Straight P."/>
            <person name="Clardy J."/>
            <person name="Hung D."/>
            <person name="Kolter R."/>
            <person name="Mekalanos J."/>
            <person name="Walker S."/>
            <person name="Walsh C.T."/>
            <person name="Wieland-Brown L.C."/>
            <person name="Haas B."/>
            <person name="Nusbaum C."/>
            <person name="Birren B."/>
        </authorList>
    </citation>
    <scope>NUCLEOTIDE SEQUENCE [LARGE SCALE GENOMIC DNA]</scope>
    <source>
        <strain evidence="11 12">ATCC 53653</strain>
    </source>
</reference>
<dbReference type="SUPFAM" id="SSF52317">
    <property type="entry name" value="Class I glutamine amidotransferase-like"/>
    <property type="match status" value="1"/>
</dbReference>
<evidence type="ECO:0000256" key="3">
    <source>
        <dbReference type="ARBA" id="ARBA00022490"/>
    </source>
</evidence>
<dbReference type="InterPro" id="IPR005320">
    <property type="entry name" value="Peptidase_S51"/>
</dbReference>
<dbReference type="PANTHER" id="PTHR20842:SF0">
    <property type="entry name" value="ALPHA-ASPARTYL DIPEPTIDASE"/>
    <property type="match status" value="1"/>
</dbReference>
<keyword evidence="5" id="KW-0378">Hydrolase</keyword>
<dbReference type="EMBL" id="GG657754">
    <property type="protein sequence ID" value="EFL23082.1"/>
    <property type="molecule type" value="Genomic_DNA"/>
</dbReference>
<evidence type="ECO:0000256" key="7">
    <source>
        <dbReference type="ARBA" id="ARBA00022997"/>
    </source>
</evidence>
<dbReference type="CDD" id="cd03146">
    <property type="entry name" value="GAT1_Peptidase_E"/>
    <property type="match status" value="1"/>
</dbReference>
<dbReference type="NCBIfam" id="NF003642">
    <property type="entry name" value="PRK05282.1"/>
    <property type="match status" value="1"/>
</dbReference>
<dbReference type="STRING" id="457427.SSOG_02796"/>
<keyword evidence="7" id="KW-0224">Dipeptidase</keyword>
<dbReference type="HOGENOM" id="CLU_071689_0_0_11"/>
<evidence type="ECO:0000256" key="10">
    <source>
        <dbReference type="ARBA" id="ARBA00075877"/>
    </source>
</evidence>
<keyword evidence="12" id="KW-1185">Reference proteome</keyword>
<dbReference type="FunFam" id="3.40.50.880:FF:000007">
    <property type="entry name" value="Peptidase E"/>
    <property type="match status" value="1"/>
</dbReference>
<dbReference type="OrthoDB" id="3373764at2"/>
<sequence>MQLLLLSNSTAPGRGYLEHALEEIASALGDARELVFVPYALADHDGYTAQVARALEPLGVRVTGAHTSADPTAAIRDAEAVFVGGGNSFRLLKALHGHGLVRAIRERVERGALYMGSSAGTNMACPTLRTTNDMPIVQPPSFEALGLLPFQINPHFLDAGPDSAHMGETRAQRLEQFLEENDVPVLGLREGTWLRRDGDRLTLGGIEAGAVLFRRGEAVSELRPGHDLSALLDGTPRFDTAER</sequence>
<dbReference type="AlphaFoldDB" id="D9WD03"/>
<proteinExistence type="inferred from homology"/>